<dbReference type="HOGENOM" id="CLU_115326_0_0_7"/>
<gene>
    <name evidence="2" type="ORF">ETSY2_41520</name>
</gene>
<dbReference type="InterPro" id="IPR040890">
    <property type="entry name" value="Znf_CopZ"/>
</dbReference>
<dbReference type="InterPro" id="IPR041854">
    <property type="entry name" value="BFD-like_2Fe2S-bd_dom_sf"/>
</dbReference>
<dbReference type="Proteomes" id="UP000019140">
    <property type="component" value="Unassembled WGS sequence"/>
</dbReference>
<evidence type="ECO:0000259" key="1">
    <source>
        <dbReference type="Pfam" id="PF18423"/>
    </source>
</evidence>
<name>W4LMH7_9BACT</name>
<evidence type="ECO:0000313" key="2">
    <source>
        <dbReference type="EMBL" id="ETW99119.1"/>
    </source>
</evidence>
<feature type="domain" description="CopZ zinc binding" evidence="1">
    <location>
        <begin position="15"/>
        <end position="72"/>
    </location>
</feature>
<reference evidence="2 3" key="1">
    <citation type="journal article" date="2014" name="Nature">
        <title>An environmental bacterial taxon with a large and distinct metabolic repertoire.</title>
        <authorList>
            <person name="Wilson M.C."/>
            <person name="Mori T."/>
            <person name="Ruckert C."/>
            <person name="Uria A.R."/>
            <person name="Helf M.J."/>
            <person name="Takada K."/>
            <person name="Gernert C."/>
            <person name="Steffens U.A."/>
            <person name="Heycke N."/>
            <person name="Schmitt S."/>
            <person name="Rinke C."/>
            <person name="Helfrich E.J."/>
            <person name="Brachmann A.O."/>
            <person name="Gurgui C."/>
            <person name="Wakimoto T."/>
            <person name="Kracht M."/>
            <person name="Crusemann M."/>
            <person name="Hentschel U."/>
            <person name="Abe I."/>
            <person name="Matsunaga S."/>
            <person name="Kalinowski J."/>
            <person name="Takeyama H."/>
            <person name="Piel J."/>
        </authorList>
    </citation>
    <scope>NUCLEOTIDE SEQUENCE [LARGE SCALE GENOMIC DNA]</scope>
    <source>
        <strain evidence="3">TSY2</strain>
    </source>
</reference>
<dbReference type="AlphaFoldDB" id="W4LMH7"/>
<dbReference type="Gene3D" id="1.10.10.1100">
    <property type="entry name" value="BFD-like [2Fe-2S]-binding domain"/>
    <property type="match status" value="1"/>
</dbReference>
<dbReference type="EMBL" id="AZHX01001873">
    <property type="protein sequence ID" value="ETW99119.1"/>
    <property type="molecule type" value="Genomic_DNA"/>
</dbReference>
<keyword evidence="3" id="KW-1185">Reference proteome</keyword>
<sequence>MSTCCVLPHAGDVPTCPMNGQVAKPVGRKTVESLVIREARAALTAQPYYFCDATDCDTVYVSALGDHLITKDLLTVRVGIKETEDPIPLCYCFGYDRKAVRDDIRRTGKTDIQKAITQRVKAGVMTTNAGRRI</sequence>
<proteinExistence type="predicted"/>
<evidence type="ECO:0000313" key="3">
    <source>
        <dbReference type="Proteomes" id="UP000019140"/>
    </source>
</evidence>
<dbReference type="Gene3D" id="2.20.25.270">
    <property type="match status" value="1"/>
</dbReference>
<comment type="caution">
    <text evidence="2">The sequence shown here is derived from an EMBL/GenBank/DDBJ whole genome shotgun (WGS) entry which is preliminary data.</text>
</comment>
<accession>W4LMH7</accession>
<protein>
    <recommendedName>
        <fullName evidence="1">CopZ zinc binding domain-containing protein</fullName>
    </recommendedName>
</protein>
<organism evidence="2 3">
    <name type="scientific">Candidatus Entotheonella gemina</name>
    <dbReference type="NCBI Taxonomy" id="1429439"/>
    <lineage>
        <taxon>Bacteria</taxon>
        <taxon>Pseudomonadati</taxon>
        <taxon>Nitrospinota/Tectimicrobiota group</taxon>
        <taxon>Candidatus Tectimicrobiota</taxon>
        <taxon>Candidatus Entotheonellia</taxon>
        <taxon>Candidatus Entotheonellales</taxon>
        <taxon>Candidatus Entotheonellaceae</taxon>
        <taxon>Candidatus Entotheonella</taxon>
    </lineage>
</organism>
<dbReference type="Pfam" id="PF18423">
    <property type="entry name" value="zf_CopZ"/>
    <property type="match status" value="1"/>
</dbReference>